<dbReference type="SMART" id="SM00445">
    <property type="entry name" value="LINK"/>
    <property type="match status" value="1"/>
</dbReference>
<evidence type="ECO:0000256" key="5">
    <source>
        <dbReference type="ARBA" id="ARBA00022989"/>
    </source>
</evidence>
<sequence length="1262" mass="137668">MMKDAEGLHGDTASMFQGCTNHDVSQNTNDPTQALHTNSFDLWVNCSNIVISQASTSDPFPVGLVNDPSPPIHSTRESSSATTHSPLPETSPGPACEELPHHPTPESVARADRPGCSDRSEESESSEVSPEEVIISRTSKTKSNKCPTHKRKDSGGREEVATESRCSESELGEQSQVFKLVDKGRPSDPEHCRKHQVFDTPTLSPSEGVSEGSGRSKEESEPCGRSQNGFLKELRTCCTCNVSELESGKEEVFDTSQSGSVRAAQFESTDSATAVNHNQDISVARGVPGPQVQQASLPPLRCVAAQAYTPLLLPYTRSRPPNAPTMPTLPEEEEDSAEDIESSSSSPTNYMPVEAKLVNVTTAPPTIVLPGSAPQQDPRPLDKTRPLSPRLRLSRNTSASGPLTTVDTEGHVIDLVKDKLPELQLSEEDRQKNLELLEEAKKVSDRFLTRRGRRSTCSLTESPTASVADATTNPPTSSLMRLEVPGVCDHGEASTTDHESLRKLVDWKPPEKRKVSSGTLTPRHTTTAAARQPAMTHREVLESLKPESSAPVTGVAKPVPHPATQQVPCTAEIKTIGAFPPLMRAVSWDTVGSMGGRNGAPNGDEGLAFSDKLKSSGYKDFPMAPLNVQKLSKLREEHKLMRTQSISGSKLPDLSETAEQERADEEAKEKADAMPNISDLMLRKLKLHKGSTVAWVSRSDNPPPQNAFVQLSLAFRNDNYTLETRLKLAERERNLTEENTEKELEEFKHSLKCTAPLWQNAEQRESYQRLVETLAVLHRLANRLSSRAEMVGAVRQEKRLNKATEVMLQYVENLKRTYEKDHAELMEFKKLANQNSNRYCGSMETGEDGIARQSRSMSVTLGKALPRRRVSVAVVPKFNLLHIPGQSPTTVGPGPGPSAGIASPGGPVALPVLCEANSTKSDNPTDSPQQGAGEKYQEGLKRIKELQEVKEEENSSEENQSALDQTTAEDPDKENKTNSRYEEALEAIDRLCPKVFKRSWTLWRVLTLFIVYPENGTIYGVFHVALRGAYAFNASVARSVCQQLSVTIADKAQVAGALQHGFETCRFGWINEQVAVIPRIEQKVNCGQGKVGVITWRAPLTTEFDVFCFNLTDFEVQAEMTATHVQQNTTYASRSSGVLPETAPPASESPLWSATPCPSCSPSSPQDLEDEASGPSLTLGVVPAAFLIIAVFAVLLAAVAAFRRFKTSSLSSGEQKECIEAQVHDSCSRKNAEEPQSKVQNHSVENVTEVRVTSGSKGGKAS</sequence>
<dbReference type="Gene3D" id="3.10.100.10">
    <property type="entry name" value="Mannose-Binding Protein A, subunit A"/>
    <property type="match status" value="1"/>
</dbReference>
<evidence type="ECO:0000259" key="12">
    <source>
        <dbReference type="PROSITE" id="PS50963"/>
    </source>
</evidence>
<dbReference type="Pfam" id="PF00193">
    <property type="entry name" value="Xlink"/>
    <property type="match status" value="1"/>
</dbReference>
<dbReference type="InterPro" id="IPR008677">
    <property type="entry name" value="MRVI1"/>
</dbReference>
<evidence type="ECO:0000256" key="11">
    <source>
        <dbReference type="SAM" id="Phobius"/>
    </source>
</evidence>
<evidence type="ECO:0000313" key="13">
    <source>
        <dbReference type="EMBL" id="KAK1799235.1"/>
    </source>
</evidence>
<evidence type="ECO:0000313" key="14">
    <source>
        <dbReference type="Proteomes" id="UP001239994"/>
    </source>
</evidence>
<comment type="caution">
    <text evidence="9">Lacks conserved residue(s) required for the propagation of feature annotation.</text>
</comment>
<feature type="compositionally biased region" description="Polar residues" evidence="10">
    <location>
        <begin position="396"/>
        <end position="405"/>
    </location>
</feature>
<feature type="domain" description="Link" evidence="12">
    <location>
        <begin position="1020"/>
        <end position="1110"/>
    </location>
</feature>
<comment type="caution">
    <text evidence="13">The sequence shown here is derived from an EMBL/GenBank/DDBJ whole genome shotgun (WGS) entry which is preliminary data.</text>
</comment>
<feature type="compositionally biased region" description="Basic and acidic residues" evidence="10">
    <location>
        <begin position="180"/>
        <end position="191"/>
    </location>
</feature>
<proteinExistence type="predicted"/>
<evidence type="ECO:0000256" key="4">
    <source>
        <dbReference type="ARBA" id="ARBA00022692"/>
    </source>
</evidence>
<feature type="compositionally biased region" description="Basic residues" evidence="10">
    <location>
        <begin position="139"/>
        <end position="152"/>
    </location>
</feature>
<feature type="region of interest" description="Disordered" evidence="10">
    <location>
        <begin position="882"/>
        <end position="911"/>
    </location>
</feature>
<dbReference type="GO" id="GO:0019934">
    <property type="term" value="P:cGMP-mediated signaling"/>
    <property type="evidence" value="ECO:0007669"/>
    <property type="project" value="TreeGrafter"/>
</dbReference>
<evidence type="ECO:0000256" key="10">
    <source>
        <dbReference type="SAM" id="MobiDB-lite"/>
    </source>
</evidence>
<dbReference type="InterPro" id="IPR016186">
    <property type="entry name" value="C-type_lectin-like/link_sf"/>
</dbReference>
<dbReference type="GO" id="GO:0016020">
    <property type="term" value="C:membrane"/>
    <property type="evidence" value="ECO:0007669"/>
    <property type="project" value="UniProtKB-SubCell"/>
</dbReference>
<dbReference type="EMBL" id="JAROKS010000012">
    <property type="protein sequence ID" value="KAK1799235.1"/>
    <property type="molecule type" value="Genomic_DNA"/>
</dbReference>
<dbReference type="PANTHER" id="PTHR15352">
    <property type="entry name" value="LYMPHOID-RESTRICTED MEMBRANE PROTEIN, JAW1"/>
    <property type="match status" value="1"/>
</dbReference>
<evidence type="ECO:0000256" key="7">
    <source>
        <dbReference type="ARBA" id="ARBA00023136"/>
    </source>
</evidence>
<feature type="compositionally biased region" description="Basic and acidic residues" evidence="10">
    <location>
        <begin position="659"/>
        <end position="672"/>
    </location>
</feature>
<feature type="compositionally biased region" description="Polar residues" evidence="10">
    <location>
        <begin position="917"/>
        <end position="930"/>
    </location>
</feature>
<feature type="region of interest" description="Disordered" evidence="10">
    <location>
        <begin position="314"/>
        <end position="350"/>
    </location>
</feature>
<feature type="compositionally biased region" description="Polar residues" evidence="10">
    <location>
        <begin position="1237"/>
        <end position="1255"/>
    </location>
</feature>
<organism evidence="13 14">
    <name type="scientific">Electrophorus voltai</name>
    <dbReference type="NCBI Taxonomy" id="2609070"/>
    <lineage>
        <taxon>Eukaryota</taxon>
        <taxon>Metazoa</taxon>
        <taxon>Chordata</taxon>
        <taxon>Craniata</taxon>
        <taxon>Vertebrata</taxon>
        <taxon>Euteleostomi</taxon>
        <taxon>Actinopterygii</taxon>
        <taxon>Neopterygii</taxon>
        <taxon>Teleostei</taxon>
        <taxon>Ostariophysi</taxon>
        <taxon>Gymnotiformes</taxon>
        <taxon>Gymnotoidei</taxon>
        <taxon>Gymnotidae</taxon>
        <taxon>Electrophorus</taxon>
    </lineage>
</organism>
<feature type="compositionally biased region" description="Low complexity" evidence="10">
    <location>
        <begin position="1156"/>
        <end position="1165"/>
    </location>
</feature>
<feature type="compositionally biased region" description="Basic and acidic residues" evidence="10">
    <location>
        <begin position="98"/>
        <end position="122"/>
    </location>
</feature>
<reference evidence="13" key="1">
    <citation type="submission" date="2023-03" db="EMBL/GenBank/DDBJ databases">
        <title>Electrophorus voltai genome.</title>
        <authorList>
            <person name="Bian C."/>
        </authorList>
    </citation>
    <scope>NUCLEOTIDE SEQUENCE</scope>
    <source>
        <strain evidence="13">CB-2022</strain>
        <tissue evidence="13">Muscle</tissue>
    </source>
</reference>
<dbReference type="PROSITE" id="PS01241">
    <property type="entry name" value="LINK_1"/>
    <property type="match status" value="1"/>
</dbReference>
<dbReference type="SUPFAM" id="SSF56436">
    <property type="entry name" value="C-type lectin-like"/>
    <property type="match status" value="1"/>
</dbReference>
<feature type="compositionally biased region" description="Low complexity" evidence="10">
    <location>
        <begin position="386"/>
        <end position="395"/>
    </location>
</feature>
<feature type="region of interest" description="Disordered" evidence="10">
    <location>
        <begin position="644"/>
        <end position="672"/>
    </location>
</feature>
<feature type="region of interest" description="Disordered" evidence="10">
    <location>
        <begin position="454"/>
        <end position="481"/>
    </location>
</feature>
<gene>
    <name evidence="13" type="ORF">P4O66_006705</name>
</gene>
<dbReference type="Proteomes" id="UP001239994">
    <property type="component" value="Unassembled WGS sequence"/>
</dbReference>
<feature type="compositionally biased region" description="Acidic residues" evidence="10">
    <location>
        <begin position="330"/>
        <end position="341"/>
    </location>
</feature>
<keyword evidence="3" id="KW-0963">Cytoplasm</keyword>
<comment type="subcellular location">
    <subcellularLocation>
        <location evidence="2">Cytoplasm</location>
    </subcellularLocation>
    <subcellularLocation>
        <location evidence="1">Membrane</location>
        <topology evidence="1">Single-pass membrane protein</topology>
    </subcellularLocation>
</comment>
<evidence type="ECO:0000256" key="9">
    <source>
        <dbReference type="PROSITE-ProRule" id="PRU00323"/>
    </source>
</evidence>
<dbReference type="PROSITE" id="PS50963">
    <property type="entry name" value="LINK_2"/>
    <property type="match status" value="1"/>
</dbReference>
<feature type="compositionally biased region" description="Basic and acidic residues" evidence="10">
    <location>
        <begin position="153"/>
        <end position="168"/>
    </location>
</feature>
<dbReference type="InterPro" id="IPR016187">
    <property type="entry name" value="CTDL_fold"/>
</dbReference>
<keyword evidence="14" id="KW-1185">Reference proteome</keyword>
<dbReference type="Pfam" id="PF05781">
    <property type="entry name" value="MRVI1"/>
    <property type="match status" value="1"/>
</dbReference>
<name>A0AAD8ZKL2_9TELE</name>
<protein>
    <recommendedName>
        <fullName evidence="12">Link domain-containing protein</fullName>
    </recommendedName>
</protein>
<evidence type="ECO:0000256" key="3">
    <source>
        <dbReference type="ARBA" id="ARBA00022490"/>
    </source>
</evidence>
<evidence type="ECO:0000256" key="2">
    <source>
        <dbReference type="ARBA" id="ARBA00004496"/>
    </source>
</evidence>
<evidence type="ECO:0000256" key="6">
    <source>
        <dbReference type="ARBA" id="ARBA00023054"/>
    </source>
</evidence>
<feature type="region of interest" description="Disordered" evidence="10">
    <location>
        <begin position="917"/>
        <end position="936"/>
    </location>
</feature>
<feature type="disulfide bond" evidence="9">
    <location>
        <begin position="1065"/>
        <end position="1086"/>
    </location>
</feature>
<evidence type="ECO:0000256" key="1">
    <source>
        <dbReference type="ARBA" id="ARBA00004167"/>
    </source>
</evidence>
<feature type="compositionally biased region" description="Polar residues" evidence="10">
    <location>
        <begin position="516"/>
        <end position="529"/>
    </location>
</feature>
<feature type="compositionally biased region" description="Polar residues" evidence="10">
    <location>
        <begin position="455"/>
        <end position="479"/>
    </location>
</feature>
<feature type="compositionally biased region" description="Low complexity" evidence="10">
    <location>
        <begin position="204"/>
        <end position="213"/>
    </location>
</feature>
<dbReference type="GO" id="GO:0005540">
    <property type="term" value="F:hyaluronic acid binding"/>
    <property type="evidence" value="ECO:0007669"/>
    <property type="project" value="InterPro"/>
</dbReference>
<keyword evidence="7 11" id="KW-0472">Membrane</keyword>
<dbReference type="InterPro" id="IPR000538">
    <property type="entry name" value="Link_dom"/>
</dbReference>
<keyword evidence="8 9" id="KW-1015">Disulfide bond</keyword>
<feature type="region of interest" description="Disordered" evidence="10">
    <location>
        <begin position="1227"/>
        <end position="1262"/>
    </location>
</feature>
<dbReference type="PANTHER" id="PTHR15352:SF2">
    <property type="entry name" value="INOSITOL 1,4,5-TRIPHOSPHATE RECEPTOR ASSOCIATED 1"/>
    <property type="match status" value="1"/>
</dbReference>
<keyword evidence="4 11" id="KW-0812">Transmembrane</keyword>
<feature type="region of interest" description="Disordered" evidence="10">
    <location>
        <begin position="1133"/>
        <end position="1174"/>
    </location>
</feature>
<dbReference type="AlphaFoldDB" id="A0AAD8ZKL2"/>
<feature type="region of interest" description="Disordered" evidence="10">
    <location>
        <begin position="61"/>
        <end position="227"/>
    </location>
</feature>
<feature type="region of interest" description="Disordered" evidence="10">
    <location>
        <begin position="366"/>
        <end position="405"/>
    </location>
</feature>
<keyword evidence="6" id="KW-0175">Coiled coil</keyword>
<feature type="compositionally biased region" description="Low complexity" evidence="10">
    <location>
        <begin position="884"/>
        <end position="907"/>
    </location>
</feature>
<feature type="transmembrane region" description="Helical" evidence="11">
    <location>
        <begin position="1177"/>
        <end position="1202"/>
    </location>
</feature>
<keyword evidence="5 11" id="KW-1133">Transmembrane helix</keyword>
<feature type="region of interest" description="Disordered" evidence="10">
    <location>
        <begin position="948"/>
        <end position="978"/>
    </location>
</feature>
<evidence type="ECO:0000256" key="8">
    <source>
        <dbReference type="ARBA" id="ARBA00023157"/>
    </source>
</evidence>
<accession>A0AAD8ZKL2</accession>
<feature type="compositionally biased region" description="Basic and acidic residues" evidence="10">
    <location>
        <begin position="1227"/>
        <end position="1236"/>
    </location>
</feature>
<feature type="compositionally biased region" description="Low complexity" evidence="10">
    <location>
        <begin position="126"/>
        <end position="136"/>
    </location>
</feature>
<dbReference type="GO" id="GO:0005737">
    <property type="term" value="C:cytoplasm"/>
    <property type="evidence" value="ECO:0007669"/>
    <property type="project" value="UniProtKB-SubCell"/>
</dbReference>
<dbReference type="GO" id="GO:0007155">
    <property type="term" value="P:cell adhesion"/>
    <property type="evidence" value="ECO:0007669"/>
    <property type="project" value="InterPro"/>
</dbReference>
<feature type="region of interest" description="Disordered" evidence="10">
    <location>
        <begin position="508"/>
        <end position="535"/>
    </location>
</feature>